<accession>A0A0R3WFE2</accession>
<dbReference type="Pfam" id="PF07707">
    <property type="entry name" value="BACK"/>
    <property type="match status" value="1"/>
</dbReference>
<dbReference type="PANTHER" id="PTHR24412">
    <property type="entry name" value="KELCH PROTEIN"/>
    <property type="match status" value="1"/>
</dbReference>
<dbReference type="InterPro" id="IPR011705">
    <property type="entry name" value="BACK"/>
</dbReference>
<proteinExistence type="predicted"/>
<dbReference type="InterPro" id="IPR000210">
    <property type="entry name" value="BTB/POZ_dom"/>
</dbReference>
<dbReference type="InterPro" id="IPR011333">
    <property type="entry name" value="SKP1/BTB/POZ_sf"/>
</dbReference>
<evidence type="ECO:0000313" key="4">
    <source>
        <dbReference type="WBParaSite" id="TASK_0000958501-mRNA-1"/>
    </source>
</evidence>
<reference evidence="4" key="1">
    <citation type="submission" date="2017-02" db="UniProtKB">
        <authorList>
            <consortium name="WormBaseParasite"/>
        </authorList>
    </citation>
    <scope>IDENTIFICATION</scope>
</reference>
<dbReference type="PANTHER" id="PTHR24412:SF451">
    <property type="entry name" value="KELCH-LIKE PROTEIN 20"/>
    <property type="match status" value="1"/>
</dbReference>
<keyword evidence="1" id="KW-0880">Kelch repeat</keyword>
<evidence type="ECO:0000256" key="1">
    <source>
        <dbReference type="ARBA" id="ARBA00022441"/>
    </source>
</evidence>
<dbReference type="Pfam" id="PF00651">
    <property type="entry name" value="BTB"/>
    <property type="match status" value="1"/>
</dbReference>
<dbReference type="AlphaFoldDB" id="A0A0R3WFE2"/>
<dbReference type="Gene3D" id="1.25.40.420">
    <property type="match status" value="1"/>
</dbReference>
<dbReference type="Gene3D" id="3.30.710.10">
    <property type="entry name" value="Potassium Channel Kv1.1, Chain A"/>
    <property type="match status" value="1"/>
</dbReference>
<protein>
    <submittedName>
        <fullName evidence="4">BTB domain-containing protein</fullName>
    </submittedName>
</protein>
<name>A0A0R3WFE2_TAEAS</name>
<dbReference type="WBParaSite" id="TASK_0000958501-mRNA-1">
    <property type="protein sequence ID" value="TASK_0000958501-mRNA-1"/>
    <property type="gene ID" value="TASK_0000958501"/>
</dbReference>
<evidence type="ECO:0000259" key="3">
    <source>
        <dbReference type="PROSITE" id="PS50097"/>
    </source>
</evidence>
<sequence>LSQTTSTPSIHYYLLYMSILRSCKFLDVMNSIRKNGHSCDVLLVGPKGIYAHRIVSATPSPYFKPMFTGELTEQKGNVHILLHAVFLQKIEVRLVCCEFLIFQLERPNFLAIQALADIHSCADLLHLASRFIHQNFAEVVESKEFCLLPLTQLVDLPSSDSLYVRGEEQVYQAMMRWLRYDPISRKKQHFLFLQHVRLLLLSPTFLTQVVTVNKLVRANKFCRDLVYEAKGYPLLPQERGLLTLAEVLSVVDAVGGNDGQSYLRSMATNYLLKAFFISLYAVGGSDGQIPLVTVRSFISSVGAWYHLTSVSARRKHLGVFVFFGLAHISKLSSSIRNLPAYDLICIYRDNILTFLTFSKQQREGILCINGEIEWNPNKQTMFYNSAVHCHDA</sequence>
<organism evidence="4">
    <name type="scientific">Taenia asiatica</name>
    <name type="common">Asian tapeworm</name>
    <dbReference type="NCBI Taxonomy" id="60517"/>
    <lineage>
        <taxon>Eukaryota</taxon>
        <taxon>Metazoa</taxon>
        <taxon>Spiralia</taxon>
        <taxon>Lophotrochozoa</taxon>
        <taxon>Platyhelminthes</taxon>
        <taxon>Cestoda</taxon>
        <taxon>Eucestoda</taxon>
        <taxon>Cyclophyllidea</taxon>
        <taxon>Taeniidae</taxon>
        <taxon>Taenia</taxon>
    </lineage>
</organism>
<dbReference type="PROSITE" id="PS50097">
    <property type="entry name" value="BTB"/>
    <property type="match status" value="1"/>
</dbReference>
<dbReference type="SMART" id="SM00875">
    <property type="entry name" value="BACK"/>
    <property type="match status" value="1"/>
</dbReference>
<evidence type="ECO:0000256" key="2">
    <source>
        <dbReference type="ARBA" id="ARBA00022737"/>
    </source>
</evidence>
<dbReference type="SUPFAM" id="SSF54695">
    <property type="entry name" value="POZ domain"/>
    <property type="match status" value="1"/>
</dbReference>
<feature type="domain" description="BTB" evidence="3">
    <location>
        <begin position="41"/>
        <end position="82"/>
    </location>
</feature>
<dbReference type="STRING" id="60517.A0A0R3WFE2"/>
<keyword evidence="2" id="KW-0677">Repeat</keyword>
<dbReference type="FunFam" id="1.25.40.420:FF:000001">
    <property type="entry name" value="Kelch-like family member 12"/>
    <property type="match status" value="1"/>
</dbReference>